<dbReference type="HAMAP" id="MF_00784">
    <property type="entry name" value="AgrB"/>
    <property type="match status" value="1"/>
</dbReference>
<dbReference type="Proteomes" id="UP000094068">
    <property type="component" value="Unassembled WGS sequence"/>
</dbReference>
<organism evidence="9 10">
    <name type="scientific">Enterococcus ureasiticus</name>
    <dbReference type="NCBI Taxonomy" id="903984"/>
    <lineage>
        <taxon>Bacteria</taxon>
        <taxon>Bacillati</taxon>
        <taxon>Bacillota</taxon>
        <taxon>Bacilli</taxon>
        <taxon>Lactobacillales</taxon>
        <taxon>Enterococcaceae</taxon>
        <taxon>Enterococcus</taxon>
    </lineage>
</organism>
<feature type="transmembrane region" description="Helical" evidence="8">
    <location>
        <begin position="112"/>
        <end position="129"/>
    </location>
</feature>
<evidence type="ECO:0000256" key="3">
    <source>
        <dbReference type="ARBA" id="ARBA00022670"/>
    </source>
</evidence>
<comment type="function">
    <text evidence="8">May be involved in the proteolytic processing of a quorum sensing system signal molecule precursor.</text>
</comment>
<dbReference type="GO" id="GO:0005886">
    <property type="term" value="C:plasma membrane"/>
    <property type="evidence" value="ECO:0007669"/>
    <property type="project" value="UniProtKB-SubCell"/>
</dbReference>
<dbReference type="OrthoDB" id="2183538at2"/>
<keyword evidence="3 8" id="KW-0645">Protease</keyword>
<evidence type="ECO:0000256" key="8">
    <source>
        <dbReference type="HAMAP-Rule" id="MF_00784"/>
    </source>
</evidence>
<evidence type="ECO:0000256" key="1">
    <source>
        <dbReference type="ARBA" id="ARBA00022475"/>
    </source>
</evidence>
<keyword evidence="4 8" id="KW-0812">Transmembrane</keyword>
<dbReference type="Pfam" id="PF04647">
    <property type="entry name" value="AgrB"/>
    <property type="match status" value="1"/>
</dbReference>
<keyword evidence="7 8" id="KW-0472">Membrane</keyword>
<dbReference type="AlphaFoldDB" id="A0A1E5G8U7"/>
<feature type="transmembrane region" description="Helical" evidence="8">
    <location>
        <begin position="150"/>
        <end position="183"/>
    </location>
</feature>
<dbReference type="EC" id="3.4.-.-" evidence="8"/>
<dbReference type="GO" id="GO:0009372">
    <property type="term" value="P:quorum sensing"/>
    <property type="evidence" value="ECO:0007669"/>
    <property type="project" value="UniProtKB-UniRule"/>
</dbReference>
<name>A0A1E5G8U7_9ENTE</name>
<keyword evidence="1 8" id="KW-1003">Cell membrane</keyword>
<keyword evidence="5 8" id="KW-0378">Hydrolase</keyword>
<accession>A0A1E5G8U7</accession>
<evidence type="ECO:0000313" key="10">
    <source>
        <dbReference type="Proteomes" id="UP000094068"/>
    </source>
</evidence>
<dbReference type="GO" id="GO:0008233">
    <property type="term" value="F:peptidase activity"/>
    <property type="evidence" value="ECO:0007669"/>
    <property type="project" value="UniProtKB-UniRule"/>
</dbReference>
<proteinExistence type="inferred from homology"/>
<evidence type="ECO:0000313" key="9">
    <source>
        <dbReference type="EMBL" id="OEG09005.1"/>
    </source>
</evidence>
<protein>
    <recommendedName>
        <fullName evidence="8">Putative AgrB-like protein</fullName>
        <ecNumber evidence="8">3.4.-.-</ecNumber>
    </recommendedName>
</protein>
<comment type="similarity">
    <text evidence="8">Belongs to the AgrB family.</text>
</comment>
<dbReference type="STRING" id="903984.BCR21_15635"/>
<evidence type="ECO:0000256" key="5">
    <source>
        <dbReference type="ARBA" id="ARBA00022801"/>
    </source>
</evidence>
<evidence type="ECO:0000256" key="7">
    <source>
        <dbReference type="ARBA" id="ARBA00023136"/>
    </source>
</evidence>
<evidence type="ECO:0000256" key="4">
    <source>
        <dbReference type="ARBA" id="ARBA00022692"/>
    </source>
</evidence>
<keyword evidence="2 8" id="KW-0673">Quorum sensing</keyword>
<gene>
    <name evidence="9" type="ORF">BCR21_15635</name>
</gene>
<dbReference type="GO" id="GO:0006508">
    <property type="term" value="P:proteolysis"/>
    <property type="evidence" value="ECO:0007669"/>
    <property type="project" value="UniProtKB-KW"/>
</dbReference>
<keyword evidence="6 8" id="KW-1133">Transmembrane helix</keyword>
<evidence type="ECO:0000256" key="6">
    <source>
        <dbReference type="ARBA" id="ARBA00022989"/>
    </source>
</evidence>
<reference evidence="10" key="1">
    <citation type="submission" date="2016-09" db="EMBL/GenBank/DDBJ databases">
        <authorList>
            <person name="Gulvik C.A."/>
        </authorList>
    </citation>
    <scope>NUCLEOTIDE SEQUENCE [LARGE SCALE GENOMIC DNA]</scope>
    <source>
        <strain evidence="10">DSM 23328</strain>
    </source>
</reference>
<dbReference type="SMART" id="SM00793">
    <property type="entry name" value="AgrB"/>
    <property type="match status" value="1"/>
</dbReference>
<evidence type="ECO:0000256" key="2">
    <source>
        <dbReference type="ARBA" id="ARBA00022654"/>
    </source>
</evidence>
<sequence>MEMKLSMTELLAKQMLEKMTKQKELSKTEYLKCKLGLEVFLLNVTKLMVVYGLAFLVQLPLEVLIFHSAFMLIRFFAYGAHSSSSIGCTVISSVLFIGIPSLLQIVTLSTTGLLVVSLINFVILFKYAPGKTKKNHIGDGQRQRRLRRNALLANAILMVGLVLPNLFISNLLIFGGLLCGLLVMPVSNKLLTLDFKSLV</sequence>
<comment type="subcellular location">
    <subcellularLocation>
        <location evidence="8">Cell membrane</location>
        <topology evidence="8">Multi-pass membrane protein</topology>
    </subcellularLocation>
</comment>
<dbReference type="RefSeq" id="WP_069647465.1">
    <property type="nucleotide sequence ID" value="NZ_MIJZ01000017.1"/>
</dbReference>
<feature type="transmembrane region" description="Helical" evidence="8">
    <location>
        <begin position="85"/>
        <end position="106"/>
    </location>
</feature>
<feature type="transmembrane region" description="Helical" evidence="8">
    <location>
        <begin position="48"/>
        <end position="73"/>
    </location>
</feature>
<comment type="caution">
    <text evidence="9">The sequence shown here is derived from an EMBL/GenBank/DDBJ whole genome shotgun (WGS) entry which is preliminary data.</text>
</comment>
<dbReference type="InterPro" id="IPR006741">
    <property type="entry name" value="AgrB"/>
</dbReference>
<dbReference type="EMBL" id="MIJZ01000017">
    <property type="protein sequence ID" value="OEG09005.1"/>
    <property type="molecule type" value="Genomic_DNA"/>
</dbReference>
<keyword evidence="10" id="KW-1185">Reference proteome</keyword>